<evidence type="ECO:0000256" key="29">
    <source>
        <dbReference type="ARBA" id="ARBA00023163"/>
    </source>
</evidence>
<keyword evidence="8" id="KW-1003">Cell membrane</keyword>
<comment type="subcellular location">
    <subcellularLocation>
        <location evidence="2">Cell membrane</location>
        <topology evidence="2">Peripheral membrane protein</topology>
    </subcellularLocation>
    <subcellularLocation>
        <location evidence="3">Endoplasmic reticulum membrane</location>
        <topology evidence="3">Multi-pass membrane protein</topology>
    </subcellularLocation>
    <subcellularLocation>
        <location evidence="1">Mitochondrion</location>
    </subcellularLocation>
</comment>
<evidence type="ECO:0000256" key="5">
    <source>
        <dbReference type="ARBA" id="ARBA00005867"/>
    </source>
</evidence>
<feature type="binding site" evidence="33">
    <location>
        <position position="1423"/>
    </location>
    <ligand>
        <name>S-adenosyl-L-methionine</name>
        <dbReference type="ChEBI" id="CHEBI:59789"/>
    </ligand>
</feature>
<keyword evidence="25" id="KW-0446">Lipid-binding</keyword>
<evidence type="ECO:0000256" key="1">
    <source>
        <dbReference type="ARBA" id="ARBA00004173"/>
    </source>
</evidence>
<feature type="binding site" evidence="33">
    <location>
        <position position="1501"/>
    </location>
    <ligand>
        <name>S-adenosyl-L-methionine</name>
        <dbReference type="ChEBI" id="CHEBI:59789"/>
    </ligand>
</feature>
<evidence type="ECO:0000256" key="30">
    <source>
        <dbReference type="ARBA" id="ARBA00029705"/>
    </source>
</evidence>
<evidence type="ECO:0000256" key="20">
    <source>
        <dbReference type="ARBA" id="ARBA00022884"/>
    </source>
</evidence>
<keyword evidence="20 33" id="KW-0694">RNA-binding</keyword>
<comment type="similarity">
    <text evidence="4">Belongs to the GPN-loop GTPase family.</text>
</comment>
<dbReference type="InterPro" id="IPR027417">
    <property type="entry name" value="P-loop_NTPase"/>
</dbReference>
<feature type="domain" description="C2" evidence="35">
    <location>
        <begin position="1272"/>
        <end position="1389"/>
    </location>
</feature>
<feature type="region of interest" description="Disordered" evidence="34">
    <location>
        <begin position="824"/>
        <end position="849"/>
    </location>
</feature>
<dbReference type="GO" id="GO:0005525">
    <property type="term" value="F:GTP binding"/>
    <property type="evidence" value="ECO:0007669"/>
    <property type="project" value="UniProtKB-KW"/>
</dbReference>
<name>A0A0V0TKW8_9BILA</name>
<dbReference type="Pfam" id="PF17047">
    <property type="entry name" value="SMP_LBD"/>
    <property type="match status" value="1"/>
</dbReference>
<comment type="caution">
    <text evidence="37">The sequence shown here is derived from an EMBL/GenBank/DDBJ whole genome shotgun (WGS) entry which is preliminary data.</text>
</comment>
<dbReference type="InterPro" id="IPR045820">
    <property type="entry name" value="CLEC16A/TT9_C"/>
</dbReference>
<dbReference type="GO" id="GO:0005789">
    <property type="term" value="C:endoplasmic reticulum membrane"/>
    <property type="evidence" value="ECO:0007669"/>
    <property type="project" value="UniProtKB-SubCell"/>
</dbReference>
<dbReference type="Pfam" id="PF19439">
    <property type="entry name" value="CLEC16A_C"/>
    <property type="match status" value="1"/>
</dbReference>
<feature type="binding site" evidence="33">
    <location>
        <position position="1471"/>
    </location>
    <ligand>
        <name>S-adenosyl-L-methionine</name>
        <dbReference type="ChEBI" id="CHEBI:59789"/>
    </ligand>
</feature>
<dbReference type="SUPFAM" id="SSF52540">
    <property type="entry name" value="P-loop containing nucleoside triphosphate hydrolases"/>
    <property type="match status" value="1"/>
</dbReference>
<dbReference type="SUPFAM" id="SSF49562">
    <property type="entry name" value="C2 domain (Calcium/lipid-binding domain, CaLB)"/>
    <property type="match status" value="2"/>
</dbReference>
<dbReference type="GO" id="GO:0031210">
    <property type="term" value="F:phosphatidylcholine binding"/>
    <property type="evidence" value="ECO:0007669"/>
    <property type="project" value="TreeGrafter"/>
</dbReference>
<keyword evidence="23" id="KW-0805">Transcription regulation</keyword>
<keyword evidence="18" id="KW-0256">Endoplasmic reticulum</keyword>
<dbReference type="Gene3D" id="3.40.50.300">
    <property type="entry name" value="P-loop containing nucleotide triphosphate hydrolases"/>
    <property type="match status" value="2"/>
</dbReference>
<evidence type="ECO:0000256" key="24">
    <source>
        <dbReference type="ARBA" id="ARBA00023055"/>
    </source>
</evidence>
<dbReference type="GO" id="GO:0035091">
    <property type="term" value="F:phosphatidylinositol binding"/>
    <property type="evidence" value="ECO:0007669"/>
    <property type="project" value="TreeGrafter"/>
</dbReference>
<sequence>MPKGKLFSTGGLWKPKNQHSLEYLKYLCDLLTKNAIVTEQNRALLVEALRLISEILIWGDQNDSSVFDFFLEKNMLSFFLFIMRQKCGRFVCIQLLQTLNILFENIRNETSLYYLLSNNHVNSIITYRFDFSDEEILAYYISFLKTLSFKLNVNTVHFFFNEICICKYLHVCVLVNDPQVIRFIRDNTAVPYFSNLVWFIRQRANEINGSGVDRMRDLIADHQDHIHYLNDILCLDVEDLNKVLIDQLMSKLFLPVYLNSIYAIPDINDERPFSLLVTVFFLTQSGSCSVGNYATPILQLILRSHDEDCPIRIATLELCCTYITQLFHSSKMHSRVILEMIPRLKHCRHLIEQKLIPCIEAFDTFIELFEDEATAFMLLRSWFILSKLLTNLRAESLELEKTMQPVLSVKEGDCMNLGKFFFLLTRCYQTVICWLVQLYTTTIGNAQLYFVEPDSSKVGWGVVRFVGQLQGCSQSRKYRLVAICDLLHVKVPEPAGPLPSRVFHNLTTGSKVELSPTNSSNEEPKKQDDIDGVVEEMRCIDLGQSPKPAKLLFSQKFNTTIANAAEVTEYCQEQPGSSIAAPLPDHLKPTCMIVLGMAGSGKSTLVQRICAYLSATKTSLYPVNLDPAVHYVSYPTAASSFPTVIVYVMDVARSSSPITFTSNMLYACSIMYKTQLPMVVAMNKTDIISANFALDWINDFECFLEALDSETSFAGDLTRRLALGLEEFYKTLKCTGVSAISGEGMKRFFELIDQARLEYETDYKPELEQRKLQLDKKKIEKQVERLNRLKLDIASDPPQSHIASLRENFFGDQFCFGGLQDDDSAEDEEYEKPSSSGVEPIPRPSAPDRASSRWFPFVYGDKTEMRGETSDDSYSSSVGSALLVLVCWTIGRSDCSIFWMLALLGLVLLRNHLLRQRSRRIRAHQVTALQEKEVIVTQLKDLPTWVQFPDVERVEWINRVIAQTWPGIANFAKDFLKENIEPQIKDNLPSVFRSFCFESIDIGDIPVRVGGIKVYAENVGRDRIVMDMDVAYAGDCSLSVRVGCFRAGVEQLQFQGKLRCILRPLISKPPWFGGFVIFFLNEPAFEFDLTGAGELVEMPGLMRAMRSVISSQLANICVLPNEIVIPVVPETKMCDLTMSEPQGVVRVGVIAATNLENKDSFLKGKSDPYVRITVGGQIYQTKTIENNLNPVWNEEFDAIVDHADGQYLGVELYDEDPGSRDEFLGNLDLDMDSVRNKGYISDWYALNAVKHGNVNLSVHWMNLSSDASLLDDVQNLPHSVPSSGPRNHALLMIYVDCIKNLPSVRKSFEPSPFILLTFGNEQRKTSVKMKTNNPVYQQRFVFLVKNVHHDILKLEAKDKTSGRSLGEVAIPVRLLKEENNMELKQQTWHMALGPHLSPITMTLKLRLVRTAGNLEGNYVCEVGPGPGGITRAILEQNPKKLVVVEKDPRFLPTLELIAESTGGIMDIRIGDVMKYEIETEFPADVKREWNEEPPPVHVIGNLPFNASTYLIIKWLRAMSLHEGPFAYGRTLLTLTFQKEVGERMLAPIFNRHRCRLSVMCQYLSDVKRKFTIPGRACVPSPDVDVAVMQFRPKVTPVILHHFDLVEKFCRHVFHYRNKYCIRGIETLFPDFLKKDFSHEILRFARVSPKLAPPALAIEEIRDMCKIYEEQCLRVPSLFYYDYRQRKDFEEVQRNCPAEPPLLKHLSSNVETFSERL</sequence>
<accession>A0A0V0TKW8</accession>
<dbReference type="PANTHER" id="PTHR45761">
    <property type="entry name" value="EXTENDED SYNAPTOTAGMIN-LIKE PROTEIN 2, ISOFORM C"/>
    <property type="match status" value="1"/>
</dbReference>
<keyword evidence="11 33" id="KW-0808">Transferase</keyword>
<evidence type="ECO:0000256" key="7">
    <source>
        <dbReference type="ARBA" id="ARBA00022448"/>
    </source>
</evidence>
<dbReference type="GO" id="GO:0000179">
    <property type="term" value="F:rRNA (adenine-N6,N6-)-dimethyltransferase activity"/>
    <property type="evidence" value="ECO:0007669"/>
    <property type="project" value="UniProtKB-UniRule"/>
</dbReference>
<keyword evidence="17" id="KW-0378">Hydrolase</keyword>
<dbReference type="FunFam" id="2.60.40.150:FF:000025">
    <property type="entry name" value="Extended synaptotagmin 2"/>
    <property type="match status" value="1"/>
</dbReference>
<dbReference type="InterPro" id="IPR037749">
    <property type="entry name" value="Ext_Synaptotagmin_C2B"/>
</dbReference>
<evidence type="ECO:0000256" key="26">
    <source>
        <dbReference type="ARBA" id="ARBA00023128"/>
    </source>
</evidence>
<gene>
    <name evidence="37" type="primary">Esyt2</name>
    <name evidence="37" type="ORF">T05_11506</name>
</gene>
<dbReference type="InterPro" id="IPR029063">
    <property type="entry name" value="SAM-dependent_MTases_sf"/>
</dbReference>
<dbReference type="GO" id="GO:0005509">
    <property type="term" value="F:calcium ion binding"/>
    <property type="evidence" value="ECO:0007669"/>
    <property type="project" value="TreeGrafter"/>
</dbReference>
<evidence type="ECO:0000256" key="21">
    <source>
        <dbReference type="ARBA" id="ARBA00022946"/>
    </source>
</evidence>
<protein>
    <recommendedName>
        <fullName evidence="6">Dimethyladenosine transferase 1, mitochondrial</fullName>
    </recommendedName>
    <alternativeName>
        <fullName evidence="30">Mitochondrial 12S rRNA dimethylase 1</fullName>
    </alternativeName>
    <alternativeName>
        <fullName evidence="31">Mitochondrial transcription factor B1</fullName>
    </alternativeName>
    <alternativeName>
        <fullName evidence="32">S-adenosylmethionine-6-N', N'-adenosyl(rRNA) dimethyltransferase 1</fullName>
    </alternativeName>
</protein>
<evidence type="ECO:0000256" key="18">
    <source>
        <dbReference type="ARBA" id="ARBA00022824"/>
    </source>
</evidence>
<dbReference type="SMART" id="SM00239">
    <property type="entry name" value="C2"/>
    <property type="match status" value="2"/>
</dbReference>
<comment type="caution">
    <text evidence="33">Lacks conserved residue(s) required for the propagation of feature annotation.</text>
</comment>
<dbReference type="SMART" id="SM00650">
    <property type="entry name" value="rADc"/>
    <property type="match status" value="1"/>
</dbReference>
<evidence type="ECO:0000259" key="35">
    <source>
        <dbReference type="PROSITE" id="PS50004"/>
    </source>
</evidence>
<evidence type="ECO:0000256" key="3">
    <source>
        <dbReference type="ARBA" id="ARBA00004477"/>
    </source>
</evidence>
<dbReference type="GO" id="GO:0006869">
    <property type="term" value="P:lipid transport"/>
    <property type="evidence" value="ECO:0007669"/>
    <property type="project" value="UniProtKB-KW"/>
</dbReference>
<keyword evidence="24" id="KW-0445">Lipid transport</keyword>
<keyword evidence="22" id="KW-1133">Transmembrane helix</keyword>
<organism evidence="37 38">
    <name type="scientific">Trichinella murrelli</name>
    <dbReference type="NCBI Taxonomy" id="144512"/>
    <lineage>
        <taxon>Eukaryota</taxon>
        <taxon>Metazoa</taxon>
        <taxon>Ecdysozoa</taxon>
        <taxon>Nematoda</taxon>
        <taxon>Enoplea</taxon>
        <taxon>Dorylaimia</taxon>
        <taxon>Trichinellida</taxon>
        <taxon>Trichinellidae</taxon>
        <taxon>Trichinella</taxon>
    </lineage>
</organism>
<evidence type="ECO:0000256" key="8">
    <source>
        <dbReference type="ARBA" id="ARBA00022475"/>
    </source>
</evidence>
<evidence type="ECO:0000256" key="34">
    <source>
        <dbReference type="SAM" id="MobiDB-lite"/>
    </source>
</evidence>
<evidence type="ECO:0000256" key="4">
    <source>
        <dbReference type="ARBA" id="ARBA00005290"/>
    </source>
</evidence>
<keyword evidence="38" id="KW-1185">Reference proteome</keyword>
<dbReference type="GO" id="GO:0005739">
    <property type="term" value="C:mitochondrion"/>
    <property type="evidence" value="ECO:0007669"/>
    <property type="project" value="UniProtKB-SubCell"/>
</dbReference>
<dbReference type="InterPro" id="IPR004130">
    <property type="entry name" value="Gpn"/>
</dbReference>
<evidence type="ECO:0000256" key="15">
    <source>
        <dbReference type="ARBA" id="ARBA00022737"/>
    </source>
</evidence>
<dbReference type="PROSITE" id="PS51689">
    <property type="entry name" value="SAM_RNA_A_N6_MT"/>
    <property type="match status" value="1"/>
</dbReference>
<dbReference type="SUPFAM" id="SSF53335">
    <property type="entry name" value="S-adenosyl-L-methionine-dependent methyltransferases"/>
    <property type="match status" value="1"/>
</dbReference>
<keyword evidence="12 33" id="KW-0949">S-adenosyl-L-methionine</keyword>
<dbReference type="InterPro" id="IPR035892">
    <property type="entry name" value="C2_domain_sf"/>
</dbReference>
<dbReference type="GO" id="GO:0008429">
    <property type="term" value="F:phosphatidylethanolamine binding"/>
    <property type="evidence" value="ECO:0007669"/>
    <property type="project" value="TreeGrafter"/>
</dbReference>
<evidence type="ECO:0000256" key="2">
    <source>
        <dbReference type="ARBA" id="ARBA00004202"/>
    </source>
</evidence>
<evidence type="ECO:0000256" key="9">
    <source>
        <dbReference type="ARBA" id="ARBA00022552"/>
    </source>
</evidence>
<evidence type="ECO:0000256" key="32">
    <source>
        <dbReference type="ARBA" id="ARBA00032809"/>
    </source>
</evidence>
<evidence type="ECO:0000256" key="17">
    <source>
        <dbReference type="ARBA" id="ARBA00022801"/>
    </source>
</evidence>
<dbReference type="Proteomes" id="UP000055048">
    <property type="component" value="Unassembled WGS sequence"/>
</dbReference>
<dbReference type="InterPro" id="IPR031468">
    <property type="entry name" value="SMP_LBD"/>
</dbReference>
<dbReference type="PANTHER" id="PTHR45761:SF1">
    <property type="entry name" value="EXTENDED SYNAPTOTAGMIN-LIKE PROTEIN 2, ISOFORM C"/>
    <property type="match status" value="1"/>
</dbReference>
<dbReference type="Pfam" id="PF03029">
    <property type="entry name" value="ATP_bind_1"/>
    <property type="match status" value="2"/>
</dbReference>
<keyword evidence="21" id="KW-0809">Transit peptide</keyword>
<dbReference type="Pfam" id="PF09758">
    <property type="entry name" value="FPL"/>
    <property type="match status" value="1"/>
</dbReference>
<dbReference type="PROSITE" id="PS50004">
    <property type="entry name" value="C2"/>
    <property type="match status" value="2"/>
</dbReference>
<dbReference type="InterPro" id="IPR019155">
    <property type="entry name" value="CLEC16A/TT9_N"/>
</dbReference>
<dbReference type="Gene3D" id="2.60.40.150">
    <property type="entry name" value="C2 domain"/>
    <property type="match status" value="2"/>
</dbReference>
<reference evidence="37 38" key="1">
    <citation type="submission" date="2015-01" db="EMBL/GenBank/DDBJ databases">
        <title>Evolution of Trichinella species and genotypes.</title>
        <authorList>
            <person name="Korhonen P.K."/>
            <person name="Edoardo P."/>
            <person name="Giuseppe L.R."/>
            <person name="Gasser R.B."/>
        </authorList>
    </citation>
    <scope>NUCLEOTIDE SEQUENCE [LARGE SCALE GENOMIC DNA]</scope>
    <source>
        <strain evidence="37">ISS417</strain>
    </source>
</reference>
<evidence type="ECO:0000256" key="13">
    <source>
        <dbReference type="ARBA" id="ARBA00022692"/>
    </source>
</evidence>
<evidence type="ECO:0000256" key="14">
    <source>
        <dbReference type="ARBA" id="ARBA00022723"/>
    </source>
</evidence>
<keyword evidence="13" id="KW-0812">Transmembrane</keyword>
<dbReference type="InterPro" id="IPR037733">
    <property type="entry name" value="Ext_Synaptotagmin_C2A"/>
</dbReference>
<dbReference type="CDD" id="cd02440">
    <property type="entry name" value="AdoMet_MTases"/>
    <property type="match status" value="1"/>
</dbReference>
<dbReference type="GO" id="GO:0003723">
    <property type="term" value="F:RNA binding"/>
    <property type="evidence" value="ECO:0007669"/>
    <property type="project" value="UniProtKB-UniRule"/>
</dbReference>
<keyword evidence="27" id="KW-0342">GTP-binding</keyword>
<proteinExistence type="inferred from homology"/>
<keyword evidence="9" id="KW-0698">rRNA processing</keyword>
<keyword evidence="16" id="KW-0547">Nucleotide-binding</keyword>
<dbReference type="PROSITE" id="PS51847">
    <property type="entry name" value="SMP"/>
    <property type="match status" value="1"/>
</dbReference>
<dbReference type="GO" id="GO:0061817">
    <property type="term" value="P:endoplasmic reticulum-plasma membrane tethering"/>
    <property type="evidence" value="ECO:0007669"/>
    <property type="project" value="InterPro"/>
</dbReference>
<dbReference type="FunFam" id="1.10.8.100:FF:000006">
    <property type="entry name" value="rRNA adenine N(6)-methyltransferase"/>
    <property type="match status" value="1"/>
</dbReference>
<dbReference type="GO" id="GO:0016787">
    <property type="term" value="F:hydrolase activity"/>
    <property type="evidence" value="ECO:0007669"/>
    <property type="project" value="UniProtKB-KW"/>
</dbReference>
<dbReference type="Pfam" id="PF00398">
    <property type="entry name" value="RrnaAD"/>
    <property type="match status" value="1"/>
</dbReference>
<keyword evidence="28" id="KW-0472">Membrane</keyword>
<dbReference type="EMBL" id="JYDJ01000229">
    <property type="protein sequence ID" value="KRX39568.1"/>
    <property type="molecule type" value="Genomic_DNA"/>
</dbReference>
<dbReference type="GO" id="GO:0005886">
    <property type="term" value="C:plasma membrane"/>
    <property type="evidence" value="ECO:0007669"/>
    <property type="project" value="UniProtKB-SubCell"/>
</dbReference>
<evidence type="ECO:0000256" key="19">
    <source>
        <dbReference type="ARBA" id="ARBA00022837"/>
    </source>
</evidence>
<evidence type="ECO:0000256" key="31">
    <source>
        <dbReference type="ARBA" id="ARBA00031610"/>
    </source>
</evidence>
<evidence type="ECO:0000256" key="16">
    <source>
        <dbReference type="ARBA" id="ARBA00022741"/>
    </source>
</evidence>
<evidence type="ECO:0000256" key="27">
    <source>
        <dbReference type="ARBA" id="ARBA00023134"/>
    </source>
</evidence>
<evidence type="ECO:0000256" key="12">
    <source>
        <dbReference type="ARBA" id="ARBA00022691"/>
    </source>
</evidence>
<evidence type="ECO:0000256" key="6">
    <source>
        <dbReference type="ARBA" id="ARBA00018022"/>
    </source>
</evidence>
<feature type="domain" description="SMP-LTD" evidence="36">
    <location>
        <begin position="950"/>
        <end position="1128"/>
    </location>
</feature>
<comment type="similarity">
    <text evidence="33">Belongs to the class I-like SAM-binding methyltransferase superfamily. rRNA adenine N(6)-methyltransferase family.</text>
</comment>
<keyword evidence="10 33" id="KW-0489">Methyltransferase</keyword>
<dbReference type="InterPro" id="IPR051634">
    <property type="entry name" value="Extended_Synaptotagmin"/>
</dbReference>
<keyword evidence="29" id="KW-0804">Transcription</keyword>
<feature type="domain" description="C2" evidence="35">
    <location>
        <begin position="1128"/>
        <end position="1244"/>
    </location>
</feature>
<comment type="similarity">
    <text evidence="5">Belongs to the extended synaptotagmin family.</text>
</comment>
<dbReference type="GO" id="GO:0005544">
    <property type="term" value="F:calcium-dependent phospholipid binding"/>
    <property type="evidence" value="ECO:0007669"/>
    <property type="project" value="TreeGrafter"/>
</dbReference>
<dbReference type="InterPro" id="IPR001737">
    <property type="entry name" value="KsgA/Erm"/>
</dbReference>
<dbReference type="Gene3D" id="3.40.50.150">
    <property type="entry name" value="Vaccinia Virus protein VP39"/>
    <property type="match status" value="1"/>
</dbReference>
<evidence type="ECO:0000256" key="23">
    <source>
        <dbReference type="ARBA" id="ARBA00023015"/>
    </source>
</evidence>
<keyword evidence="7" id="KW-0813">Transport</keyword>
<dbReference type="CDD" id="cd04050">
    <property type="entry name" value="C2B_Synaptotagmin-like"/>
    <property type="match status" value="1"/>
</dbReference>
<evidence type="ECO:0000256" key="28">
    <source>
        <dbReference type="ARBA" id="ARBA00023136"/>
    </source>
</evidence>
<evidence type="ECO:0000259" key="36">
    <source>
        <dbReference type="PROSITE" id="PS51847"/>
    </source>
</evidence>
<evidence type="ECO:0000256" key="33">
    <source>
        <dbReference type="PROSITE-ProRule" id="PRU01026"/>
    </source>
</evidence>
<dbReference type="CDD" id="cd08391">
    <property type="entry name" value="C2A_C2C_Synaptotagmin_like"/>
    <property type="match status" value="1"/>
</dbReference>
<keyword evidence="15" id="KW-0677">Repeat</keyword>
<evidence type="ECO:0000256" key="11">
    <source>
        <dbReference type="ARBA" id="ARBA00022679"/>
    </source>
</evidence>
<evidence type="ECO:0000256" key="10">
    <source>
        <dbReference type="ARBA" id="ARBA00022603"/>
    </source>
</evidence>
<keyword evidence="14" id="KW-0479">Metal-binding</keyword>
<evidence type="ECO:0000313" key="37">
    <source>
        <dbReference type="EMBL" id="KRX39568.1"/>
    </source>
</evidence>
<dbReference type="InterPro" id="IPR020598">
    <property type="entry name" value="rRNA_Ade_methylase_Trfase_N"/>
</dbReference>
<evidence type="ECO:0000313" key="38">
    <source>
        <dbReference type="Proteomes" id="UP000055048"/>
    </source>
</evidence>
<dbReference type="InterPro" id="IPR000008">
    <property type="entry name" value="C2_dom"/>
</dbReference>
<dbReference type="FunFam" id="3.40.50.150:FF:000109">
    <property type="entry name" value="rRNA adenine N(6)-methyltransferase"/>
    <property type="match status" value="1"/>
</dbReference>
<dbReference type="CDD" id="cd21670">
    <property type="entry name" value="SMP_ESyt"/>
    <property type="match status" value="1"/>
</dbReference>
<feature type="binding site" evidence="33">
    <location>
        <position position="1445"/>
    </location>
    <ligand>
        <name>S-adenosyl-L-methionine</name>
        <dbReference type="ChEBI" id="CHEBI:59789"/>
    </ligand>
</feature>
<dbReference type="Gene3D" id="1.10.8.100">
    <property type="entry name" value="Ribosomal RNA adenine dimethylase-like, domain 2"/>
    <property type="match status" value="1"/>
</dbReference>
<evidence type="ECO:0000256" key="22">
    <source>
        <dbReference type="ARBA" id="ARBA00022989"/>
    </source>
</evidence>
<dbReference type="Pfam" id="PF00168">
    <property type="entry name" value="C2"/>
    <property type="match status" value="2"/>
</dbReference>
<keyword evidence="19" id="KW-0106">Calcium</keyword>
<evidence type="ECO:0000256" key="25">
    <source>
        <dbReference type="ARBA" id="ARBA00023121"/>
    </source>
</evidence>
<keyword evidence="26" id="KW-0496">Mitochondrion</keyword>
<dbReference type="InterPro" id="IPR023165">
    <property type="entry name" value="rRNA_Ade_diMease-like_C"/>
</dbReference>
<dbReference type="InterPro" id="IPR039010">
    <property type="entry name" value="Synaptotagmin_SMP"/>
</dbReference>